<protein>
    <submittedName>
        <fullName evidence="2">Mitochondrial enolase superfamily member 1</fullName>
    </submittedName>
</protein>
<accession>A0ABC9WCZ8</accession>
<sequence length="465" mass="53370">MGNKYEELEFCVQSQGHDLIAITETWWDSSHDWNAVMDGYVLFRKDRPARRGGGVALYVREQLEYIELCLEVDEEQVESLWIHQGESCLTNLIAFCDGMTGWVDEGKAVDLVYLVFSKAFDTISHNIFISKLRKCELDEWTMRCVENWLNGRAQRVVISNAESSWRPVANNVPQGSVLGVVLFNILINDLDEGTECTLSRFADDTKLGGVADTPEGCAAIQQDLDRLESWAKRNHMKFNRAKYRVLHLGRNNPRHQYRLGADLLGSSSAEKDLGVLVDKQLSMSQQCDLVAKKANGILGCIQKRVASRSREVILPLYSALVRPHLEFCVQFWDPQFKTDRELLEKVQQRATKMIKGLEHLSCEERLRELGLFSLEKRRLRGDLINAYKYLKGGCQEDGARLFSVVPSDRTRGNGHKLEHRKFHLKIRRNFFTLRVTEHWNRLPREVVESLGCGPHFPWLGVLVLH</sequence>
<evidence type="ECO:0000259" key="1">
    <source>
        <dbReference type="PROSITE" id="PS50878"/>
    </source>
</evidence>
<dbReference type="SUPFAM" id="SSF56219">
    <property type="entry name" value="DNase I-like"/>
    <property type="match status" value="1"/>
</dbReference>
<dbReference type="Pfam" id="PF00078">
    <property type="entry name" value="RVT_1"/>
    <property type="match status" value="1"/>
</dbReference>
<reference evidence="2 3" key="1">
    <citation type="submission" date="2024-06" db="EMBL/GenBank/DDBJ databases">
        <title>The draft genome of Grus japonensis, version 3.</title>
        <authorList>
            <person name="Nabeshima K."/>
            <person name="Suzuki S."/>
            <person name="Onuma M."/>
        </authorList>
    </citation>
    <scope>NUCLEOTIDE SEQUENCE [LARGE SCALE GENOMIC DNA]</scope>
    <source>
        <strain evidence="2 3">451A</strain>
    </source>
</reference>
<name>A0ABC9WCZ8_GRUJA</name>
<dbReference type="PROSITE" id="PS50878">
    <property type="entry name" value="RT_POL"/>
    <property type="match status" value="1"/>
</dbReference>
<dbReference type="InterPro" id="IPR000477">
    <property type="entry name" value="RT_dom"/>
</dbReference>
<evidence type="ECO:0000313" key="2">
    <source>
        <dbReference type="EMBL" id="GAB0183393.1"/>
    </source>
</evidence>
<proteinExistence type="predicted"/>
<dbReference type="PANTHER" id="PTHR33332">
    <property type="entry name" value="REVERSE TRANSCRIPTASE DOMAIN-CONTAINING PROTEIN"/>
    <property type="match status" value="1"/>
</dbReference>
<evidence type="ECO:0000313" key="3">
    <source>
        <dbReference type="Proteomes" id="UP001623348"/>
    </source>
</evidence>
<dbReference type="AlphaFoldDB" id="A0ABC9WCZ8"/>
<feature type="domain" description="Reverse transcriptase" evidence="1">
    <location>
        <begin position="1"/>
        <end position="277"/>
    </location>
</feature>
<keyword evidence="3" id="KW-1185">Reference proteome</keyword>
<organism evidence="2 3">
    <name type="scientific">Grus japonensis</name>
    <name type="common">Japanese crane</name>
    <name type="synonym">Red-crowned crane</name>
    <dbReference type="NCBI Taxonomy" id="30415"/>
    <lineage>
        <taxon>Eukaryota</taxon>
        <taxon>Metazoa</taxon>
        <taxon>Chordata</taxon>
        <taxon>Craniata</taxon>
        <taxon>Vertebrata</taxon>
        <taxon>Euteleostomi</taxon>
        <taxon>Archelosauria</taxon>
        <taxon>Archosauria</taxon>
        <taxon>Dinosauria</taxon>
        <taxon>Saurischia</taxon>
        <taxon>Theropoda</taxon>
        <taxon>Coelurosauria</taxon>
        <taxon>Aves</taxon>
        <taxon>Neognathae</taxon>
        <taxon>Neoaves</taxon>
        <taxon>Gruiformes</taxon>
        <taxon>Gruidae</taxon>
        <taxon>Grus</taxon>
    </lineage>
</organism>
<gene>
    <name evidence="2" type="ORF">GRJ2_000804600</name>
</gene>
<dbReference type="Gene3D" id="3.60.10.10">
    <property type="entry name" value="Endonuclease/exonuclease/phosphatase"/>
    <property type="match status" value="1"/>
</dbReference>
<dbReference type="InterPro" id="IPR036691">
    <property type="entry name" value="Endo/exonu/phosph_ase_sf"/>
</dbReference>
<dbReference type="Proteomes" id="UP001623348">
    <property type="component" value="Unassembled WGS sequence"/>
</dbReference>
<comment type="caution">
    <text evidence="2">The sequence shown here is derived from an EMBL/GenBank/DDBJ whole genome shotgun (WGS) entry which is preliminary data.</text>
</comment>
<dbReference type="EMBL" id="BAAFJT010000002">
    <property type="protein sequence ID" value="GAB0183393.1"/>
    <property type="molecule type" value="Genomic_DNA"/>
</dbReference>